<dbReference type="EMBL" id="LSZO01000200">
    <property type="protein sequence ID" value="KXU35354.1"/>
    <property type="molecule type" value="Genomic_DNA"/>
</dbReference>
<dbReference type="Pfam" id="PF11804">
    <property type="entry name" value="DUF3325"/>
    <property type="match status" value="1"/>
</dbReference>
<keyword evidence="1" id="KW-0812">Transmembrane</keyword>
<name>A0A139SLJ1_9GAMM</name>
<organism evidence="2 3">
    <name type="scientific">Ventosimonas gracilis</name>
    <dbReference type="NCBI Taxonomy" id="1680762"/>
    <lineage>
        <taxon>Bacteria</taxon>
        <taxon>Pseudomonadati</taxon>
        <taxon>Pseudomonadota</taxon>
        <taxon>Gammaproteobacteria</taxon>
        <taxon>Pseudomonadales</taxon>
        <taxon>Ventosimonadaceae</taxon>
        <taxon>Ventosimonas</taxon>
    </lineage>
</organism>
<protein>
    <recommendedName>
        <fullName evidence="4">DUF3325 domain-containing protein</fullName>
    </recommendedName>
</protein>
<keyword evidence="1" id="KW-0472">Membrane</keyword>
<feature type="transmembrane region" description="Helical" evidence="1">
    <location>
        <begin position="91"/>
        <end position="110"/>
    </location>
</feature>
<gene>
    <name evidence="2" type="ORF">AXE65_06350</name>
</gene>
<evidence type="ECO:0000256" key="1">
    <source>
        <dbReference type="SAM" id="Phobius"/>
    </source>
</evidence>
<comment type="caution">
    <text evidence="2">The sequence shown here is derived from an EMBL/GenBank/DDBJ whole genome shotgun (WGS) entry which is preliminary data.</text>
</comment>
<dbReference type="Proteomes" id="UP000072660">
    <property type="component" value="Unassembled WGS sequence"/>
</dbReference>
<accession>A0A139SLJ1</accession>
<keyword evidence="1" id="KW-1133">Transmembrane helix</keyword>
<feature type="transmembrane region" description="Helical" evidence="1">
    <location>
        <begin position="35"/>
        <end position="54"/>
    </location>
</feature>
<evidence type="ECO:0008006" key="4">
    <source>
        <dbReference type="Google" id="ProtNLM"/>
    </source>
</evidence>
<reference evidence="2 3" key="1">
    <citation type="submission" date="2016-02" db="EMBL/GenBank/DDBJ databases">
        <authorList>
            <person name="Wen L."/>
            <person name="He K."/>
            <person name="Yang H."/>
        </authorList>
    </citation>
    <scope>NUCLEOTIDE SEQUENCE [LARGE SCALE GENOMIC DNA]</scope>
    <source>
        <strain evidence="2 3">CV58</strain>
    </source>
</reference>
<dbReference type="RefSeq" id="WP_068392458.1">
    <property type="nucleotide sequence ID" value="NZ_LSZO01000200.1"/>
</dbReference>
<dbReference type="InterPro" id="IPR021762">
    <property type="entry name" value="DUF3325"/>
</dbReference>
<sequence length="115" mass="12161">MMVVIAVWALAFAGFTLLAADMKHKKELGSAAFSARQLLCCQVLGTGLLLLSILPCLFRWSFLATALSAWISLIGFAAITLGLLFTYAPRAIAYLKFAVGVVGIASALLLPAKAD</sequence>
<keyword evidence="3" id="KW-1185">Reference proteome</keyword>
<proteinExistence type="predicted"/>
<evidence type="ECO:0000313" key="2">
    <source>
        <dbReference type="EMBL" id="KXU35354.1"/>
    </source>
</evidence>
<feature type="transmembrane region" description="Helical" evidence="1">
    <location>
        <begin position="61"/>
        <end position="85"/>
    </location>
</feature>
<dbReference type="AlphaFoldDB" id="A0A139SLJ1"/>
<evidence type="ECO:0000313" key="3">
    <source>
        <dbReference type="Proteomes" id="UP000072660"/>
    </source>
</evidence>